<evidence type="ECO:0000256" key="1">
    <source>
        <dbReference type="ARBA" id="ARBA00004651"/>
    </source>
</evidence>
<keyword evidence="7 8" id="KW-0472">Membrane</keyword>
<gene>
    <name evidence="9" type="ORF">K7432_005159</name>
</gene>
<dbReference type="Pfam" id="PF25539">
    <property type="entry name" value="Bestrophin_2"/>
    <property type="match status" value="1"/>
</dbReference>
<evidence type="ECO:0000256" key="4">
    <source>
        <dbReference type="ARBA" id="ARBA00022692"/>
    </source>
</evidence>
<evidence type="ECO:0000256" key="8">
    <source>
        <dbReference type="SAM" id="Phobius"/>
    </source>
</evidence>
<feature type="transmembrane region" description="Helical" evidence="8">
    <location>
        <begin position="54"/>
        <end position="72"/>
    </location>
</feature>
<evidence type="ECO:0000256" key="5">
    <source>
        <dbReference type="ARBA" id="ARBA00022989"/>
    </source>
</evidence>
<keyword evidence="6" id="KW-0406">Ion transport</keyword>
<accession>A0ABR2W3J1</accession>
<dbReference type="InterPro" id="IPR044669">
    <property type="entry name" value="YneE/VCCN1/2-like"/>
</dbReference>
<comment type="subcellular location">
    <subcellularLocation>
        <location evidence="1">Cell membrane</location>
        <topology evidence="1">Multi-pass membrane protein</topology>
    </subcellularLocation>
</comment>
<evidence type="ECO:0000256" key="6">
    <source>
        <dbReference type="ARBA" id="ARBA00023065"/>
    </source>
</evidence>
<keyword evidence="2" id="KW-0813">Transport</keyword>
<dbReference type="EMBL" id="JASJQH010007071">
    <property type="protein sequence ID" value="KAK9718846.1"/>
    <property type="molecule type" value="Genomic_DNA"/>
</dbReference>
<name>A0ABR2W3J1_9FUNG</name>
<dbReference type="Proteomes" id="UP001479436">
    <property type="component" value="Unassembled WGS sequence"/>
</dbReference>
<keyword evidence="3" id="KW-1003">Cell membrane</keyword>
<keyword evidence="5 8" id="KW-1133">Transmembrane helix</keyword>
<reference evidence="9 10" key="1">
    <citation type="submission" date="2023-04" db="EMBL/GenBank/DDBJ databases">
        <title>Genome of Basidiobolus ranarum AG-B5.</title>
        <authorList>
            <person name="Stajich J.E."/>
            <person name="Carter-House D."/>
            <person name="Gryganskyi A."/>
        </authorList>
    </citation>
    <scope>NUCLEOTIDE SEQUENCE [LARGE SCALE GENOMIC DNA]</scope>
    <source>
        <strain evidence="9 10">AG-B5</strain>
    </source>
</reference>
<evidence type="ECO:0000256" key="2">
    <source>
        <dbReference type="ARBA" id="ARBA00022448"/>
    </source>
</evidence>
<keyword evidence="10" id="KW-1185">Reference proteome</keyword>
<organism evidence="9 10">
    <name type="scientific">Basidiobolus ranarum</name>
    <dbReference type="NCBI Taxonomy" id="34480"/>
    <lineage>
        <taxon>Eukaryota</taxon>
        <taxon>Fungi</taxon>
        <taxon>Fungi incertae sedis</taxon>
        <taxon>Zoopagomycota</taxon>
        <taxon>Entomophthoromycotina</taxon>
        <taxon>Basidiobolomycetes</taxon>
        <taxon>Basidiobolales</taxon>
        <taxon>Basidiobolaceae</taxon>
        <taxon>Basidiobolus</taxon>
    </lineage>
</organism>
<dbReference type="PANTHER" id="PTHR33281">
    <property type="entry name" value="UPF0187 PROTEIN YNEE"/>
    <property type="match status" value="1"/>
</dbReference>
<proteinExistence type="predicted"/>
<evidence type="ECO:0000313" key="9">
    <source>
        <dbReference type="EMBL" id="KAK9718846.1"/>
    </source>
</evidence>
<evidence type="ECO:0000256" key="3">
    <source>
        <dbReference type="ARBA" id="ARBA00022475"/>
    </source>
</evidence>
<comment type="caution">
    <text evidence="9">The sequence shown here is derived from an EMBL/GenBank/DDBJ whole genome shotgun (WGS) entry which is preliminary data.</text>
</comment>
<keyword evidence="4 8" id="KW-0812">Transmembrane</keyword>
<evidence type="ECO:0000256" key="7">
    <source>
        <dbReference type="ARBA" id="ARBA00023136"/>
    </source>
</evidence>
<feature type="transmembrane region" description="Helical" evidence="8">
    <location>
        <begin position="27"/>
        <end position="48"/>
    </location>
</feature>
<dbReference type="PANTHER" id="PTHR33281:SF19">
    <property type="entry name" value="VOLTAGE-DEPENDENT ANION CHANNEL-FORMING PROTEIN YNEE"/>
    <property type="match status" value="1"/>
</dbReference>
<sequence length="384" mass="44005">MSQTIPLLFEKRWPFALRFKNSVIPRIILKVFALTVYSAGIVALFKYVLPQLNMSGALINVLGMVLSLLLVFRTNTAYDRYWEGRRLWSSQVVNVRNLTRMIWVHVYEKDENDRKAKGTAVRLLIAFIYATKHYLRKEYNYDEVTPEFAPFLRRHHSQYRTPTTLSDYSDFIVGTGHTPSLETSQQGANLPLEIAVYLSAYIQNQRIKGNIDIPLFGIISGSVNNLIECLSGFERILHTPIPMAYSIHLSQTLLVYCLMLPLQMAEDLGWIACFVTGLASFTMFGILAIGQELENPFGYDWNDLPLDNLCQVTKEEIMAIVSVAPPSIDSWLFDEPETLYNMDFAMNIPGYSASFVDQDWTKGQKRNAFRKVKVAKYSEKPYSR</sequence>
<evidence type="ECO:0000313" key="10">
    <source>
        <dbReference type="Proteomes" id="UP001479436"/>
    </source>
</evidence>
<feature type="transmembrane region" description="Helical" evidence="8">
    <location>
        <begin position="268"/>
        <end position="289"/>
    </location>
</feature>
<protein>
    <submittedName>
        <fullName evidence="9">Uncharacterized protein</fullName>
    </submittedName>
</protein>